<comment type="caution">
    <text evidence="1">The sequence shown here is derived from an EMBL/GenBank/DDBJ whole genome shotgun (WGS) entry which is preliminary data.</text>
</comment>
<evidence type="ECO:0000313" key="1">
    <source>
        <dbReference type="EMBL" id="KNZ63819.1"/>
    </source>
</evidence>
<dbReference type="AlphaFoldDB" id="A0A0L6VSZ9"/>
<dbReference type="VEuPathDB" id="FungiDB:VP01_10997g1"/>
<reference evidence="1 2" key="1">
    <citation type="submission" date="2015-08" db="EMBL/GenBank/DDBJ databases">
        <title>Next Generation Sequencing and Analysis of the Genome of Puccinia sorghi L Schw, the Causal Agent of Maize Common Rust.</title>
        <authorList>
            <person name="Rochi L."/>
            <person name="Burguener G."/>
            <person name="Darino M."/>
            <person name="Turjanski A."/>
            <person name="Kreff E."/>
            <person name="Dieguez M.J."/>
            <person name="Sacco F."/>
        </authorList>
    </citation>
    <scope>NUCLEOTIDE SEQUENCE [LARGE SCALE GENOMIC DNA]</scope>
    <source>
        <strain evidence="1 2">RO10H11247</strain>
    </source>
</reference>
<dbReference type="OrthoDB" id="422839at2759"/>
<keyword evidence="2" id="KW-1185">Reference proteome</keyword>
<accession>A0A0L6VSZ9</accession>
<evidence type="ECO:0000313" key="2">
    <source>
        <dbReference type="Proteomes" id="UP000037035"/>
    </source>
</evidence>
<organism evidence="1 2">
    <name type="scientific">Puccinia sorghi</name>
    <dbReference type="NCBI Taxonomy" id="27349"/>
    <lineage>
        <taxon>Eukaryota</taxon>
        <taxon>Fungi</taxon>
        <taxon>Dikarya</taxon>
        <taxon>Basidiomycota</taxon>
        <taxon>Pucciniomycotina</taxon>
        <taxon>Pucciniomycetes</taxon>
        <taxon>Pucciniales</taxon>
        <taxon>Pucciniaceae</taxon>
        <taxon>Puccinia</taxon>
    </lineage>
</organism>
<dbReference type="Proteomes" id="UP000037035">
    <property type="component" value="Unassembled WGS sequence"/>
</dbReference>
<sequence length="114" mass="12837">HPAIQRCPGWDWVTQDLPDTKNISSNIDPENIIAGKQPALYSKVLDPVLAVAMTALSPVHLLDDIPWTYKQAMASPDARLWLLVIQEELDAMHHLCVWEIVPIEPGFFLIGTVW</sequence>
<name>A0A0L6VSZ9_9BASI</name>
<dbReference type="EMBL" id="LAVV01001106">
    <property type="protein sequence ID" value="KNZ63819.1"/>
    <property type="molecule type" value="Genomic_DNA"/>
</dbReference>
<protein>
    <submittedName>
        <fullName evidence="1">Uncharacterized protein</fullName>
    </submittedName>
</protein>
<feature type="non-terminal residue" evidence="1">
    <location>
        <position position="114"/>
    </location>
</feature>
<gene>
    <name evidence="1" type="ORF">VP01_10997g1</name>
</gene>
<feature type="non-terminal residue" evidence="1">
    <location>
        <position position="1"/>
    </location>
</feature>
<proteinExistence type="predicted"/>